<name>A0ABP6SYV7_9ACTN</name>
<dbReference type="RefSeq" id="WP_345728563.1">
    <property type="nucleotide sequence ID" value="NZ_BAAAYN010000017.1"/>
</dbReference>
<evidence type="ECO:0000313" key="3">
    <source>
        <dbReference type="Proteomes" id="UP001501676"/>
    </source>
</evidence>
<sequence>MLTDVVRRVADPAEKLLTQSFRFAGWVVGRTAVPAFRLARSAGRPVVHTLAKVSPSAAETLWSLLPGGRPTREPVTPTPPIQPPKATRPPHVATVPSAAGAPTPAAAHAEAAALLSEVSPDAAKSLTAADDLPVKNWDGLTIAAIRQRTRSLSDQDVLTLLAYERAHAARPAVILNLENRLAKLHRVNGATVTQH</sequence>
<feature type="compositionally biased region" description="Pro residues" evidence="1">
    <location>
        <begin position="76"/>
        <end position="87"/>
    </location>
</feature>
<feature type="compositionally biased region" description="Low complexity" evidence="1">
    <location>
        <begin position="89"/>
        <end position="101"/>
    </location>
</feature>
<proteinExistence type="predicted"/>
<comment type="caution">
    <text evidence="2">The sequence shown here is derived from an EMBL/GenBank/DDBJ whole genome shotgun (WGS) entry which is preliminary data.</text>
</comment>
<protein>
    <submittedName>
        <fullName evidence="2">Uncharacterized protein</fullName>
    </submittedName>
</protein>
<evidence type="ECO:0000313" key="2">
    <source>
        <dbReference type="EMBL" id="GAA3387210.1"/>
    </source>
</evidence>
<feature type="region of interest" description="Disordered" evidence="1">
    <location>
        <begin position="65"/>
        <end position="101"/>
    </location>
</feature>
<reference evidence="3" key="1">
    <citation type="journal article" date="2019" name="Int. J. Syst. Evol. Microbiol.">
        <title>The Global Catalogue of Microorganisms (GCM) 10K type strain sequencing project: providing services to taxonomists for standard genome sequencing and annotation.</title>
        <authorList>
            <consortium name="The Broad Institute Genomics Platform"/>
            <consortium name="The Broad Institute Genome Sequencing Center for Infectious Disease"/>
            <person name="Wu L."/>
            <person name="Ma J."/>
        </authorList>
    </citation>
    <scope>NUCLEOTIDE SEQUENCE [LARGE SCALE GENOMIC DNA]</scope>
    <source>
        <strain evidence="3">JCM 9458</strain>
    </source>
</reference>
<dbReference type="Proteomes" id="UP001501676">
    <property type="component" value="Unassembled WGS sequence"/>
</dbReference>
<keyword evidence="3" id="KW-1185">Reference proteome</keyword>
<evidence type="ECO:0000256" key="1">
    <source>
        <dbReference type="SAM" id="MobiDB-lite"/>
    </source>
</evidence>
<feature type="compositionally biased region" description="Low complexity" evidence="1">
    <location>
        <begin position="66"/>
        <end position="75"/>
    </location>
</feature>
<organism evidence="2 3">
    <name type="scientific">Cryptosporangium minutisporangium</name>
    <dbReference type="NCBI Taxonomy" id="113569"/>
    <lineage>
        <taxon>Bacteria</taxon>
        <taxon>Bacillati</taxon>
        <taxon>Actinomycetota</taxon>
        <taxon>Actinomycetes</taxon>
        <taxon>Cryptosporangiales</taxon>
        <taxon>Cryptosporangiaceae</taxon>
        <taxon>Cryptosporangium</taxon>
    </lineage>
</organism>
<accession>A0ABP6SYV7</accession>
<dbReference type="EMBL" id="BAAAYN010000017">
    <property type="protein sequence ID" value="GAA3387210.1"/>
    <property type="molecule type" value="Genomic_DNA"/>
</dbReference>
<gene>
    <name evidence="2" type="ORF">GCM10020369_28880</name>
</gene>